<evidence type="ECO:0000313" key="1">
    <source>
        <dbReference type="EMBL" id="SNR81736.1"/>
    </source>
</evidence>
<dbReference type="RefSeq" id="WP_089371494.1">
    <property type="nucleotide sequence ID" value="NZ_BMEP01000001.1"/>
</dbReference>
<protein>
    <recommendedName>
        <fullName evidence="3">Tir chaperone protein (CesT) family protein</fullName>
    </recommendedName>
</protein>
<name>A0A238ZDZ3_9FLAO</name>
<proteinExistence type="predicted"/>
<accession>A0A238ZDZ3</accession>
<gene>
    <name evidence="1" type="ORF">SAMN06265376_103164</name>
</gene>
<sequence length="136" mass="15700">MNNKQLDTIFHTLIDNVKGNHGHWQFILGDTQLICLTDELHNRMRFMAPIIETDKLTPDEINKCLEANFHTALDIKYAISDGILWSVFMHPLKELTERQVEDAIQQVYAGAQNFGSSYSSSNLYFPTKQDRKNNLN</sequence>
<reference evidence="1 2" key="1">
    <citation type="submission" date="2017-06" db="EMBL/GenBank/DDBJ databases">
        <authorList>
            <person name="Kim H.J."/>
            <person name="Triplett B.A."/>
        </authorList>
    </citation>
    <scope>NUCLEOTIDE SEQUENCE [LARGE SCALE GENOMIC DNA]</scope>
    <source>
        <strain evidence="1 2">DSM 25597</strain>
    </source>
</reference>
<keyword evidence="2" id="KW-1185">Reference proteome</keyword>
<dbReference type="Proteomes" id="UP000198379">
    <property type="component" value="Unassembled WGS sequence"/>
</dbReference>
<evidence type="ECO:0000313" key="2">
    <source>
        <dbReference type="Proteomes" id="UP000198379"/>
    </source>
</evidence>
<dbReference type="OrthoDB" id="571431at2"/>
<evidence type="ECO:0008006" key="3">
    <source>
        <dbReference type="Google" id="ProtNLM"/>
    </source>
</evidence>
<dbReference type="Gene3D" id="3.30.1460.10">
    <property type="match status" value="1"/>
</dbReference>
<organism evidence="1 2">
    <name type="scientific">Dokdonia pacifica</name>
    <dbReference type="NCBI Taxonomy" id="1627892"/>
    <lineage>
        <taxon>Bacteria</taxon>
        <taxon>Pseudomonadati</taxon>
        <taxon>Bacteroidota</taxon>
        <taxon>Flavobacteriia</taxon>
        <taxon>Flavobacteriales</taxon>
        <taxon>Flavobacteriaceae</taxon>
        <taxon>Dokdonia</taxon>
    </lineage>
</organism>
<dbReference type="SUPFAM" id="SSF69635">
    <property type="entry name" value="Type III secretory system chaperone-like"/>
    <property type="match status" value="1"/>
</dbReference>
<dbReference type="EMBL" id="FZNY01000003">
    <property type="protein sequence ID" value="SNR81736.1"/>
    <property type="molecule type" value="Genomic_DNA"/>
</dbReference>
<dbReference type="AlphaFoldDB" id="A0A238ZDZ3"/>